<name>A0A2H0TLI7_9BACT</name>
<gene>
    <name evidence="2" type="ORF">COU43_01415</name>
</gene>
<dbReference type="PROSITE" id="PS50035">
    <property type="entry name" value="PLD"/>
    <property type="match status" value="1"/>
</dbReference>
<reference evidence="3" key="1">
    <citation type="submission" date="2017-09" db="EMBL/GenBank/DDBJ databases">
        <title>Depth-based differentiation of microbial function through sediment-hosted aquifers and enrichment of novel symbionts in the deep terrestrial subsurface.</title>
        <authorList>
            <person name="Probst A.J."/>
            <person name="Ladd B."/>
            <person name="Jarett J.K."/>
            <person name="Geller-Mcgrath D.E."/>
            <person name="Sieber C.M.K."/>
            <person name="Emerson J.B."/>
            <person name="Anantharaman K."/>
            <person name="Thomas B.C."/>
            <person name="Malmstrom R."/>
            <person name="Stieglmeier M."/>
            <person name="Klingl A."/>
            <person name="Woyke T."/>
            <person name="Ryan C.M."/>
            <person name="Banfield J.F."/>
        </authorList>
    </citation>
    <scope>NUCLEOTIDE SEQUENCE [LARGE SCALE GENOMIC DNA]</scope>
</reference>
<evidence type="ECO:0000259" key="1">
    <source>
        <dbReference type="PROSITE" id="PS50035"/>
    </source>
</evidence>
<evidence type="ECO:0000313" key="3">
    <source>
        <dbReference type="Proteomes" id="UP000228909"/>
    </source>
</evidence>
<dbReference type="SUPFAM" id="SSF56024">
    <property type="entry name" value="Phospholipase D/nuclease"/>
    <property type="match status" value="1"/>
</dbReference>
<dbReference type="EMBL" id="PFCK01000038">
    <property type="protein sequence ID" value="PIR71655.1"/>
    <property type="molecule type" value="Genomic_DNA"/>
</dbReference>
<dbReference type="GO" id="GO:0030572">
    <property type="term" value="F:phosphatidyltransferase activity"/>
    <property type="evidence" value="ECO:0007669"/>
    <property type="project" value="UniProtKB-ARBA"/>
</dbReference>
<accession>A0A2H0TLI7</accession>
<evidence type="ECO:0000313" key="2">
    <source>
        <dbReference type="EMBL" id="PIR71655.1"/>
    </source>
</evidence>
<dbReference type="AlphaFoldDB" id="A0A2H0TLI7"/>
<protein>
    <recommendedName>
        <fullName evidence="1">PLD phosphodiesterase domain-containing protein</fullName>
    </recommendedName>
</protein>
<dbReference type="InterPro" id="IPR025202">
    <property type="entry name" value="PLD-like_dom"/>
</dbReference>
<dbReference type="InterPro" id="IPR001736">
    <property type="entry name" value="PLipase_D/transphosphatidylase"/>
</dbReference>
<sequence>MRIFKFLISPWKNEFIETIAQTKKELLISSPFINVKGIKILSNAVQARHSIEVTLITNLTTKNIINEFTEPKALLELYKQFAQVKVSSLGRLHAKVYLIDDRMGIITSANLTSGGLTSNFEYGVLIKDKNMIFDIKEDMLKYFALGNIFDKDILQKVYNESEKLHDIKRKTDNYIQGTKLARLLKKSSEILDVELLKNRIKEGKTINAIFSDTILYILKKKGPLATKELNPLIQSIHPDICDDSIDRVINGQHFGKKWKHLVRNAQQSLKKIGLIDLMGGKWHLAI</sequence>
<dbReference type="GO" id="GO:0032049">
    <property type="term" value="P:cardiolipin biosynthetic process"/>
    <property type="evidence" value="ECO:0007669"/>
    <property type="project" value="UniProtKB-ARBA"/>
</dbReference>
<dbReference type="Proteomes" id="UP000228909">
    <property type="component" value="Unassembled WGS sequence"/>
</dbReference>
<dbReference type="Pfam" id="PF13091">
    <property type="entry name" value="PLDc_2"/>
    <property type="match status" value="1"/>
</dbReference>
<dbReference type="SMART" id="SM00155">
    <property type="entry name" value="PLDc"/>
    <property type="match status" value="1"/>
</dbReference>
<feature type="domain" description="PLD phosphodiesterase" evidence="1">
    <location>
        <begin position="88"/>
        <end position="115"/>
    </location>
</feature>
<proteinExistence type="predicted"/>
<comment type="caution">
    <text evidence="2">The sequence shown here is derived from an EMBL/GenBank/DDBJ whole genome shotgun (WGS) entry which is preliminary data.</text>
</comment>
<dbReference type="PANTHER" id="PTHR21248">
    <property type="entry name" value="CARDIOLIPIN SYNTHASE"/>
    <property type="match status" value="1"/>
</dbReference>
<dbReference type="Gene3D" id="3.30.870.10">
    <property type="entry name" value="Endonuclease Chain A"/>
    <property type="match status" value="1"/>
</dbReference>
<organism evidence="2 3">
    <name type="scientific">Candidatus Nealsonbacteria bacterium CG10_big_fil_rev_8_21_14_0_10_37_25</name>
    <dbReference type="NCBI Taxonomy" id="1974711"/>
    <lineage>
        <taxon>Bacteria</taxon>
        <taxon>Candidatus Nealsoniibacteriota</taxon>
    </lineage>
</organism>
<dbReference type="PANTHER" id="PTHR21248:SF12">
    <property type="entry name" value="CARDIOLIPIN SYNTHASE C"/>
    <property type="match status" value="1"/>
</dbReference>